<name>A0ABR2LRU2_9ASPA</name>
<feature type="compositionally biased region" description="Basic and acidic residues" evidence="1">
    <location>
        <begin position="1"/>
        <end position="11"/>
    </location>
</feature>
<dbReference type="Gene3D" id="3.90.228.20">
    <property type="match status" value="1"/>
</dbReference>
<protein>
    <submittedName>
        <fullName evidence="2">Uncharacterized protein</fullName>
    </submittedName>
</protein>
<feature type="compositionally biased region" description="Basic residues" evidence="1">
    <location>
        <begin position="34"/>
        <end position="44"/>
    </location>
</feature>
<evidence type="ECO:0000313" key="2">
    <source>
        <dbReference type="EMBL" id="KAK8948233.1"/>
    </source>
</evidence>
<dbReference type="SUPFAM" id="SSF53795">
    <property type="entry name" value="PEP carboxykinase-like"/>
    <property type="match status" value="1"/>
</dbReference>
<feature type="region of interest" description="Disordered" evidence="1">
    <location>
        <begin position="1"/>
        <end position="54"/>
    </location>
</feature>
<dbReference type="EMBL" id="JBBWWR010000016">
    <property type="protein sequence ID" value="KAK8948233.1"/>
    <property type="molecule type" value="Genomic_DNA"/>
</dbReference>
<sequence>MVIKHDDKDNTGSEQAARQSREVGGLARSTSGKASKKPGKRARNHGIGSDTGALPPISKLLPGQAAYHFLAGYKDGKFVPAYVTGLPLLDPLSTASALHSLDSEIPSFLINVSDAGKHINGLELLKLVESSLLSDPQTTEIVSDDPKEWQTALGVLEELGEEGGAGQRILSWMSLKKFEAKDVSFFPVSSAAFFRDVKSWEA</sequence>
<proteinExistence type="predicted"/>
<reference evidence="2 3" key="1">
    <citation type="journal article" date="2022" name="Nat. Plants">
        <title>Genomes of leafy and leafless Platanthera orchids illuminate the evolution of mycoheterotrophy.</title>
        <authorList>
            <person name="Li M.H."/>
            <person name="Liu K.W."/>
            <person name="Li Z."/>
            <person name="Lu H.C."/>
            <person name="Ye Q.L."/>
            <person name="Zhang D."/>
            <person name="Wang J.Y."/>
            <person name="Li Y.F."/>
            <person name="Zhong Z.M."/>
            <person name="Liu X."/>
            <person name="Yu X."/>
            <person name="Liu D.K."/>
            <person name="Tu X.D."/>
            <person name="Liu B."/>
            <person name="Hao Y."/>
            <person name="Liao X.Y."/>
            <person name="Jiang Y.T."/>
            <person name="Sun W.H."/>
            <person name="Chen J."/>
            <person name="Chen Y.Q."/>
            <person name="Ai Y."/>
            <person name="Zhai J.W."/>
            <person name="Wu S.S."/>
            <person name="Zhou Z."/>
            <person name="Hsiao Y.Y."/>
            <person name="Wu W.L."/>
            <person name="Chen Y.Y."/>
            <person name="Lin Y.F."/>
            <person name="Hsu J.L."/>
            <person name="Li C.Y."/>
            <person name="Wang Z.W."/>
            <person name="Zhao X."/>
            <person name="Zhong W.Y."/>
            <person name="Ma X.K."/>
            <person name="Ma L."/>
            <person name="Huang J."/>
            <person name="Chen G.Z."/>
            <person name="Huang M.Z."/>
            <person name="Huang L."/>
            <person name="Peng D.H."/>
            <person name="Luo Y.B."/>
            <person name="Zou S.Q."/>
            <person name="Chen S.P."/>
            <person name="Lan S."/>
            <person name="Tsai W.C."/>
            <person name="Van de Peer Y."/>
            <person name="Liu Z.J."/>
        </authorList>
    </citation>
    <scope>NUCLEOTIDE SEQUENCE [LARGE SCALE GENOMIC DNA]</scope>
    <source>
        <strain evidence="2">Lor288</strain>
    </source>
</reference>
<comment type="caution">
    <text evidence="2">The sequence shown here is derived from an EMBL/GenBank/DDBJ whole genome shotgun (WGS) entry which is preliminary data.</text>
</comment>
<gene>
    <name evidence="2" type="ORF">KSP40_PGU013323</name>
</gene>
<dbReference type="InterPro" id="IPR013035">
    <property type="entry name" value="PEP_carboxykinase_C"/>
</dbReference>
<dbReference type="Proteomes" id="UP001412067">
    <property type="component" value="Unassembled WGS sequence"/>
</dbReference>
<evidence type="ECO:0000313" key="3">
    <source>
        <dbReference type="Proteomes" id="UP001412067"/>
    </source>
</evidence>
<organism evidence="2 3">
    <name type="scientific">Platanthera guangdongensis</name>
    <dbReference type="NCBI Taxonomy" id="2320717"/>
    <lineage>
        <taxon>Eukaryota</taxon>
        <taxon>Viridiplantae</taxon>
        <taxon>Streptophyta</taxon>
        <taxon>Embryophyta</taxon>
        <taxon>Tracheophyta</taxon>
        <taxon>Spermatophyta</taxon>
        <taxon>Magnoliopsida</taxon>
        <taxon>Liliopsida</taxon>
        <taxon>Asparagales</taxon>
        <taxon>Orchidaceae</taxon>
        <taxon>Orchidoideae</taxon>
        <taxon>Orchideae</taxon>
        <taxon>Orchidinae</taxon>
        <taxon>Platanthera</taxon>
    </lineage>
</organism>
<evidence type="ECO:0000256" key="1">
    <source>
        <dbReference type="SAM" id="MobiDB-lite"/>
    </source>
</evidence>
<keyword evidence="3" id="KW-1185">Reference proteome</keyword>
<accession>A0ABR2LRU2</accession>